<dbReference type="InterPro" id="IPR027417">
    <property type="entry name" value="P-loop_NTPase"/>
</dbReference>
<dbReference type="InterPro" id="IPR001752">
    <property type="entry name" value="Kinesin_motor_dom"/>
</dbReference>
<dbReference type="PROSITE" id="PS50067">
    <property type="entry name" value="KINESIN_MOTOR_2"/>
    <property type="match status" value="1"/>
</dbReference>
<dbReference type="SUPFAM" id="SSF52540">
    <property type="entry name" value="P-loop containing nucleoside triphosphate hydrolases"/>
    <property type="match status" value="1"/>
</dbReference>
<dbReference type="PRINTS" id="PR00380">
    <property type="entry name" value="KINESINHEAVY"/>
</dbReference>
<evidence type="ECO:0000256" key="4">
    <source>
        <dbReference type="ARBA" id="ARBA00023212"/>
    </source>
</evidence>
<evidence type="ECO:0000256" key="5">
    <source>
        <dbReference type="PROSITE-ProRule" id="PRU00283"/>
    </source>
</evidence>
<protein>
    <submittedName>
        <fullName evidence="9 10">Kinesin-related protein 7 isoform X3</fullName>
    </submittedName>
</protein>
<keyword evidence="8" id="KW-1185">Reference proteome</keyword>
<name>A0ABM4C3N3_HYDVU</name>
<keyword evidence="4" id="KW-0206">Cytoskeleton</keyword>
<dbReference type="Pfam" id="PF00225">
    <property type="entry name" value="Kinesin"/>
    <property type="match status" value="1"/>
</dbReference>
<feature type="compositionally biased region" description="Basic and acidic residues" evidence="6">
    <location>
        <begin position="158"/>
        <end position="168"/>
    </location>
</feature>
<feature type="binding site" evidence="5">
    <location>
        <begin position="294"/>
        <end position="301"/>
    </location>
    <ligand>
        <name>ATP</name>
        <dbReference type="ChEBI" id="CHEBI:30616"/>
    </ligand>
</feature>
<evidence type="ECO:0000256" key="2">
    <source>
        <dbReference type="ARBA" id="ARBA00022741"/>
    </source>
</evidence>
<gene>
    <name evidence="9 10 11" type="primary">LOC100198939</name>
</gene>
<evidence type="ECO:0000256" key="1">
    <source>
        <dbReference type="ARBA" id="ARBA00004245"/>
    </source>
</evidence>
<feature type="region of interest" description="Disordered" evidence="6">
    <location>
        <begin position="153"/>
        <end position="172"/>
    </location>
</feature>
<keyword evidence="5" id="KW-0505">Motor protein</keyword>
<keyword evidence="3 5" id="KW-0067">ATP-binding</keyword>
<feature type="domain" description="Kinesin motor" evidence="7">
    <location>
        <begin position="210"/>
        <end position="557"/>
    </location>
</feature>
<evidence type="ECO:0000313" key="11">
    <source>
        <dbReference type="RefSeq" id="XP_065656170.1"/>
    </source>
</evidence>
<evidence type="ECO:0000313" key="8">
    <source>
        <dbReference type="Proteomes" id="UP001652625"/>
    </source>
</evidence>
<dbReference type="GeneID" id="100198939"/>
<feature type="region of interest" description="Disordered" evidence="6">
    <location>
        <begin position="556"/>
        <end position="578"/>
    </location>
</feature>
<dbReference type="Gene3D" id="3.40.850.10">
    <property type="entry name" value="Kinesin motor domain"/>
    <property type="match status" value="1"/>
</dbReference>
<comment type="similarity">
    <text evidence="5">Belongs to the TRAFAC class myosin-kinesin ATPase superfamily. Kinesin family.</text>
</comment>
<reference evidence="9 10" key="1">
    <citation type="submission" date="2025-05" db="UniProtKB">
        <authorList>
            <consortium name="RefSeq"/>
        </authorList>
    </citation>
    <scope>IDENTIFICATION</scope>
</reference>
<proteinExistence type="inferred from homology"/>
<organism evidence="8 10">
    <name type="scientific">Hydra vulgaris</name>
    <name type="common">Hydra</name>
    <name type="synonym">Hydra attenuata</name>
    <dbReference type="NCBI Taxonomy" id="6087"/>
    <lineage>
        <taxon>Eukaryota</taxon>
        <taxon>Metazoa</taxon>
        <taxon>Cnidaria</taxon>
        <taxon>Hydrozoa</taxon>
        <taxon>Hydroidolina</taxon>
        <taxon>Anthoathecata</taxon>
        <taxon>Aplanulata</taxon>
        <taxon>Hydridae</taxon>
        <taxon>Hydra</taxon>
    </lineage>
</organism>
<dbReference type="Proteomes" id="UP001652625">
    <property type="component" value="Chromosome 06"/>
</dbReference>
<evidence type="ECO:0000313" key="9">
    <source>
        <dbReference type="RefSeq" id="XP_065656168.1"/>
    </source>
</evidence>
<dbReference type="PANTHER" id="PTHR21608:SF7">
    <property type="entry name" value="KINESIN-LIKE PROTEIN CG14535"/>
    <property type="match status" value="1"/>
</dbReference>
<dbReference type="RefSeq" id="XP_065656168.1">
    <property type="nucleotide sequence ID" value="XM_065800096.1"/>
</dbReference>
<evidence type="ECO:0000256" key="6">
    <source>
        <dbReference type="SAM" id="MobiDB-lite"/>
    </source>
</evidence>
<dbReference type="InterPro" id="IPR027640">
    <property type="entry name" value="Kinesin-like_fam"/>
</dbReference>
<evidence type="ECO:0000313" key="10">
    <source>
        <dbReference type="RefSeq" id="XP_065656169.1"/>
    </source>
</evidence>
<feature type="region of interest" description="Disordered" evidence="6">
    <location>
        <begin position="705"/>
        <end position="729"/>
    </location>
</feature>
<evidence type="ECO:0000256" key="3">
    <source>
        <dbReference type="ARBA" id="ARBA00022840"/>
    </source>
</evidence>
<sequence length="1088" mass="122905">MENRKEGIEVFEDELRNSLITAGDYETCQRCERMMSEMRKSAIRWLYMEWYKKSVLGLSLPNITQLTPSLIQVLNQNQSSSECDSCQTKFSELIENTLRPLSILTGMKGEPTQANDLSHDNKCNSSKRPIERRSVSPSGSFFVRAAQKLNLTKTQSVQKDKSLSKDKTNPLTKTKNFSTNFSGLLQRNPPQPPPNLFQYGAFRRGDGHGKVKVVLRLVSCKNQEDGIIRAEAKQVFLREPSHNHAANFNSAPKIFSFDQIFSSSTPQKDICANVLTELLTNVVNGNDACLLTYGYPKLGKSRIMIGRDESSDNIGLIPCAISWLYQLIEDRKQRTGARFSICVSAVEVVGKSENINDLLFKESYNNLKNTVQPRFNLPNDRVSAIQLSDFTELRAPNAQRAAYYFDAALASRSKPKISIGDNPDLFINDIEENKNPNLIFTLHVYQYTVDKVGTGEIHGGRSHLHFIDLSGCSRNSRSRDTGQGSWLTLSALSNVVTSLANGAKHIPHRNSKLTTLLREAMGSISTRITIISHVSEDKKKYSETLSTLQVTSHIHRTRNKKSKYSSSSGGDSSCEERKKYHRRCKPVTPLLITEACQSDTIGESEFTSTSAADESCDTVIYLGPSGGCISDGELTDLEHPPIEKENLKKIKGTDNKNLNKLKPFYRNNRFYKSAPLKSSTNLKNSFSEKPIIVNVDLCSSQCSTTKEENSQNSPIKKSNKNQQQKKLSSDAKALDDSLLTCSKFLQTDNVEKFSLANRNCFSENNSPMKIAPVNNTETISSTTLNNKFIPCSSTATLENFERQLVTKIAERIALETEFDPTNEHEHIFGSTHEHNCKVEMDESNESHTFFIDDGLESIGTRLNTSSCYGDLNYDEDFVQSDRIVEKCHKWNKCNDNWDTIVQYNSEDDTDEQTNVKLRSHGFCFNMNVNKDFSNRVPSKGHLCEGLSSGYESMRCESYVNIHDDKETHYNKSERKQEVNPVKCCEQVQMLLKERDKLNKELQLTLNKLVKIDISVDGKVDEYIQDYKASEAADILTKENRILEKKVLLCKSHLLLVSSCDLTNKPKKHFIKSPFKKITKKIRSKLKKN</sequence>
<keyword evidence="2 5" id="KW-0547">Nucleotide-binding</keyword>
<accession>A0ABM4C3N3</accession>
<feature type="region of interest" description="Disordered" evidence="6">
    <location>
        <begin position="110"/>
        <end position="136"/>
    </location>
</feature>
<dbReference type="RefSeq" id="XP_065656170.1">
    <property type="nucleotide sequence ID" value="XM_065800098.1"/>
</dbReference>
<dbReference type="RefSeq" id="XP_065656169.1">
    <property type="nucleotide sequence ID" value="XM_065800097.1"/>
</dbReference>
<dbReference type="InterPro" id="IPR036961">
    <property type="entry name" value="Kinesin_motor_dom_sf"/>
</dbReference>
<feature type="compositionally biased region" description="Basic and acidic residues" evidence="6">
    <location>
        <begin position="117"/>
        <end position="134"/>
    </location>
</feature>
<dbReference type="PANTHER" id="PTHR21608">
    <property type="entry name" value="KINESIN-LIKE PROTEIN CG14535"/>
    <property type="match status" value="1"/>
</dbReference>
<keyword evidence="4" id="KW-0963">Cytoplasm</keyword>
<dbReference type="SMART" id="SM00129">
    <property type="entry name" value="KISc"/>
    <property type="match status" value="1"/>
</dbReference>
<feature type="compositionally biased region" description="Low complexity" evidence="6">
    <location>
        <begin position="710"/>
        <end position="726"/>
    </location>
</feature>
<comment type="subcellular location">
    <subcellularLocation>
        <location evidence="1">Cytoplasm</location>
        <location evidence="1">Cytoskeleton</location>
    </subcellularLocation>
</comment>
<evidence type="ECO:0000259" key="7">
    <source>
        <dbReference type="PROSITE" id="PS50067"/>
    </source>
</evidence>